<accession>A0A0E9QY36</accession>
<reference evidence="1" key="2">
    <citation type="journal article" date="2015" name="Fish Shellfish Immunol.">
        <title>Early steps in the European eel (Anguilla anguilla)-Vibrio vulnificus interaction in the gills: Role of the RtxA13 toxin.</title>
        <authorList>
            <person name="Callol A."/>
            <person name="Pajuelo D."/>
            <person name="Ebbesson L."/>
            <person name="Teles M."/>
            <person name="MacKenzie S."/>
            <person name="Amaro C."/>
        </authorList>
    </citation>
    <scope>NUCLEOTIDE SEQUENCE</scope>
</reference>
<sequence length="44" mass="5012">MHLLQTSQYILCHAIATLASDSTIKVFSRFSVPILPHHNNFFLV</sequence>
<protein>
    <submittedName>
        <fullName evidence="1">Uncharacterized protein</fullName>
    </submittedName>
</protein>
<organism evidence="1">
    <name type="scientific">Anguilla anguilla</name>
    <name type="common">European freshwater eel</name>
    <name type="synonym">Muraena anguilla</name>
    <dbReference type="NCBI Taxonomy" id="7936"/>
    <lineage>
        <taxon>Eukaryota</taxon>
        <taxon>Metazoa</taxon>
        <taxon>Chordata</taxon>
        <taxon>Craniata</taxon>
        <taxon>Vertebrata</taxon>
        <taxon>Euteleostomi</taxon>
        <taxon>Actinopterygii</taxon>
        <taxon>Neopterygii</taxon>
        <taxon>Teleostei</taxon>
        <taxon>Anguilliformes</taxon>
        <taxon>Anguillidae</taxon>
        <taxon>Anguilla</taxon>
    </lineage>
</organism>
<reference evidence="1" key="1">
    <citation type="submission" date="2014-11" db="EMBL/GenBank/DDBJ databases">
        <authorList>
            <person name="Amaro Gonzalez C."/>
        </authorList>
    </citation>
    <scope>NUCLEOTIDE SEQUENCE</scope>
</reference>
<evidence type="ECO:0000313" key="1">
    <source>
        <dbReference type="EMBL" id="JAH21836.1"/>
    </source>
</evidence>
<name>A0A0E9QY36_ANGAN</name>
<dbReference type="AlphaFoldDB" id="A0A0E9QY36"/>
<dbReference type="EMBL" id="GBXM01086741">
    <property type="protein sequence ID" value="JAH21836.1"/>
    <property type="molecule type" value="Transcribed_RNA"/>
</dbReference>
<proteinExistence type="predicted"/>